<accession>A0A9D4Q9M1</accession>
<reference evidence="2" key="2">
    <citation type="submission" date="2021-09" db="EMBL/GenBank/DDBJ databases">
        <authorList>
            <person name="Jia N."/>
            <person name="Wang J."/>
            <person name="Shi W."/>
            <person name="Du L."/>
            <person name="Sun Y."/>
            <person name="Zhan W."/>
            <person name="Jiang J."/>
            <person name="Wang Q."/>
            <person name="Zhang B."/>
            <person name="Ji P."/>
            <person name="Sakyi L.B."/>
            <person name="Cui X."/>
            <person name="Yuan T."/>
            <person name="Jiang B."/>
            <person name="Yang W."/>
            <person name="Lam T.T.-Y."/>
            <person name="Chang Q."/>
            <person name="Ding S."/>
            <person name="Wang X."/>
            <person name="Zhu J."/>
            <person name="Ruan X."/>
            <person name="Zhao L."/>
            <person name="Wei J."/>
            <person name="Que T."/>
            <person name="Du C."/>
            <person name="Cheng J."/>
            <person name="Dai P."/>
            <person name="Han X."/>
            <person name="Huang E."/>
            <person name="Gao Y."/>
            <person name="Liu J."/>
            <person name="Shao H."/>
            <person name="Ye R."/>
            <person name="Li L."/>
            <person name="Wei W."/>
            <person name="Wang X."/>
            <person name="Wang C."/>
            <person name="Huo Q."/>
            <person name="Li W."/>
            <person name="Guo W."/>
            <person name="Chen H."/>
            <person name="Chen S."/>
            <person name="Zhou L."/>
            <person name="Zhou L."/>
            <person name="Ni X."/>
            <person name="Tian J."/>
            <person name="Zhou Y."/>
            <person name="Sheng Y."/>
            <person name="Liu T."/>
            <person name="Pan Y."/>
            <person name="Xia L."/>
            <person name="Li J."/>
            <person name="Zhao F."/>
            <person name="Cao W."/>
        </authorList>
    </citation>
    <scope>NUCLEOTIDE SEQUENCE</scope>
    <source>
        <strain evidence="2">Rsan-2018</strain>
        <tissue evidence="2">Larvae</tissue>
    </source>
</reference>
<feature type="domain" description="Reverse transcriptase" evidence="1">
    <location>
        <begin position="16"/>
        <end position="109"/>
    </location>
</feature>
<keyword evidence="3" id="KW-1185">Reference proteome</keyword>
<comment type="caution">
    <text evidence="2">The sequence shown here is derived from an EMBL/GenBank/DDBJ whole genome shotgun (WGS) entry which is preliminary data.</text>
</comment>
<organism evidence="2 3">
    <name type="scientific">Rhipicephalus sanguineus</name>
    <name type="common">Brown dog tick</name>
    <name type="synonym">Ixodes sanguineus</name>
    <dbReference type="NCBI Taxonomy" id="34632"/>
    <lineage>
        <taxon>Eukaryota</taxon>
        <taxon>Metazoa</taxon>
        <taxon>Ecdysozoa</taxon>
        <taxon>Arthropoda</taxon>
        <taxon>Chelicerata</taxon>
        <taxon>Arachnida</taxon>
        <taxon>Acari</taxon>
        <taxon>Parasitiformes</taxon>
        <taxon>Ixodida</taxon>
        <taxon>Ixodoidea</taxon>
        <taxon>Ixodidae</taxon>
        <taxon>Rhipicephalinae</taxon>
        <taxon>Rhipicephalus</taxon>
        <taxon>Rhipicephalus</taxon>
    </lineage>
</organism>
<protein>
    <recommendedName>
        <fullName evidence="1">Reverse transcriptase domain-containing protein</fullName>
    </recommendedName>
</protein>
<dbReference type="AlphaFoldDB" id="A0A9D4Q9M1"/>
<reference evidence="2" key="1">
    <citation type="journal article" date="2020" name="Cell">
        <title>Large-Scale Comparative Analyses of Tick Genomes Elucidate Their Genetic Diversity and Vector Capacities.</title>
        <authorList>
            <consortium name="Tick Genome and Microbiome Consortium (TIGMIC)"/>
            <person name="Jia N."/>
            <person name="Wang J."/>
            <person name="Shi W."/>
            <person name="Du L."/>
            <person name="Sun Y."/>
            <person name="Zhan W."/>
            <person name="Jiang J.F."/>
            <person name="Wang Q."/>
            <person name="Zhang B."/>
            <person name="Ji P."/>
            <person name="Bell-Sakyi L."/>
            <person name="Cui X.M."/>
            <person name="Yuan T.T."/>
            <person name="Jiang B.G."/>
            <person name="Yang W.F."/>
            <person name="Lam T.T."/>
            <person name="Chang Q.C."/>
            <person name="Ding S.J."/>
            <person name="Wang X.J."/>
            <person name="Zhu J.G."/>
            <person name="Ruan X.D."/>
            <person name="Zhao L."/>
            <person name="Wei J.T."/>
            <person name="Ye R.Z."/>
            <person name="Que T.C."/>
            <person name="Du C.H."/>
            <person name="Zhou Y.H."/>
            <person name="Cheng J.X."/>
            <person name="Dai P.F."/>
            <person name="Guo W.B."/>
            <person name="Han X.H."/>
            <person name="Huang E.J."/>
            <person name="Li L.F."/>
            <person name="Wei W."/>
            <person name="Gao Y.C."/>
            <person name="Liu J.Z."/>
            <person name="Shao H.Z."/>
            <person name="Wang X."/>
            <person name="Wang C.C."/>
            <person name="Yang T.C."/>
            <person name="Huo Q.B."/>
            <person name="Li W."/>
            <person name="Chen H.Y."/>
            <person name="Chen S.E."/>
            <person name="Zhou L.G."/>
            <person name="Ni X.B."/>
            <person name="Tian J.H."/>
            <person name="Sheng Y."/>
            <person name="Liu T."/>
            <person name="Pan Y.S."/>
            <person name="Xia L.Y."/>
            <person name="Li J."/>
            <person name="Zhao F."/>
            <person name="Cao W.C."/>
        </authorList>
    </citation>
    <scope>NUCLEOTIDE SEQUENCE</scope>
    <source>
        <strain evidence="2">Rsan-2018</strain>
    </source>
</reference>
<evidence type="ECO:0000259" key="1">
    <source>
        <dbReference type="Pfam" id="PF00078"/>
    </source>
</evidence>
<evidence type="ECO:0000313" key="3">
    <source>
        <dbReference type="Proteomes" id="UP000821837"/>
    </source>
</evidence>
<name>A0A9D4Q9M1_RHISA</name>
<gene>
    <name evidence="2" type="ORF">HPB52_000523</name>
</gene>
<sequence length="220" mass="24566">MQRYAEFSHDIGDYIARTLPSDVRVAVYADDIAVFAARPSNSGPYVRTSVQSVLDAIDVFISSKGMQLSPAKTEALMVHRSSIARYEVERFTLRGTAIPWSLQVKYLGAVLDHRLWWTPEVKAQYRNARRVARALLARGNGCSPALALPLFNGMASARILYGFPLASLTRNNWEQLDTVRRAAIRQYYSLPRTFPNGPTLAEAGDMPLSLRADVRALNHV</sequence>
<dbReference type="Pfam" id="PF00078">
    <property type="entry name" value="RVT_1"/>
    <property type="match status" value="1"/>
</dbReference>
<evidence type="ECO:0000313" key="2">
    <source>
        <dbReference type="EMBL" id="KAH7971603.1"/>
    </source>
</evidence>
<proteinExistence type="predicted"/>
<dbReference type="VEuPathDB" id="VectorBase:RSAN_046315"/>
<dbReference type="InterPro" id="IPR000477">
    <property type="entry name" value="RT_dom"/>
</dbReference>
<dbReference type="Proteomes" id="UP000821837">
    <property type="component" value="Chromosome 11"/>
</dbReference>
<dbReference type="EMBL" id="JABSTV010001247">
    <property type="protein sequence ID" value="KAH7971603.1"/>
    <property type="molecule type" value="Genomic_DNA"/>
</dbReference>